<name>A0AAP0BQY0_9ASPA</name>
<evidence type="ECO:0000313" key="1">
    <source>
        <dbReference type="EMBL" id="KAK8948480.1"/>
    </source>
</evidence>
<evidence type="ECO:0000313" key="2">
    <source>
        <dbReference type="Proteomes" id="UP001418222"/>
    </source>
</evidence>
<dbReference type="GO" id="GO:0016787">
    <property type="term" value="F:hydrolase activity"/>
    <property type="evidence" value="ECO:0007669"/>
    <property type="project" value="UniProtKB-KW"/>
</dbReference>
<gene>
    <name evidence="1" type="primary">UBP5</name>
    <name evidence="1" type="ORF">KSP39_PZI005426</name>
</gene>
<comment type="caution">
    <text evidence="1">The sequence shown here is derived from an EMBL/GenBank/DDBJ whole genome shotgun (WGS) entry which is preliminary data.</text>
</comment>
<accession>A0AAP0BQY0</accession>
<organism evidence="1 2">
    <name type="scientific">Platanthera zijinensis</name>
    <dbReference type="NCBI Taxonomy" id="2320716"/>
    <lineage>
        <taxon>Eukaryota</taxon>
        <taxon>Viridiplantae</taxon>
        <taxon>Streptophyta</taxon>
        <taxon>Embryophyta</taxon>
        <taxon>Tracheophyta</taxon>
        <taxon>Spermatophyta</taxon>
        <taxon>Magnoliopsida</taxon>
        <taxon>Liliopsida</taxon>
        <taxon>Asparagales</taxon>
        <taxon>Orchidaceae</taxon>
        <taxon>Orchidoideae</taxon>
        <taxon>Orchideae</taxon>
        <taxon>Orchidinae</taxon>
        <taxon>Platanthera</taxon>
    </lineage>
</organism>
<dbReference type="Proteomes" id="UP001418222">
    <property type="component" value="Unassembled WGS sequence"/>
</dbReference>
<reference evidence="1 2" key="1">
    <citation type="journal article" date="2022" name="Nat. Plants">
        <title>Genomes of leafy and leafless Platanthera orchids illuminate the evolution of mycoheterotrophy.</title>
        <authorList>
            <person name="Li M.H."/>
            <person name="Liu K.W."/>
            <person name="Li Z."/>
            <person name="Lu H.C."/>
            <person name="Ye Q.L."/>
            <person name="Zhang D."/>
            <person name="Wang J.Y."/>
            <person name="Li Y.F."/>
            <person name="Zhong Z.M."/>
            <person name="Liu X."/>
            <person name="Yu X."/>
            <person name="Liu D.K."/>
            <person name="Tu X.D."/>
            <person name="Liu B."/>
            <person name="Hao Y."/>
            <person name="Liao X.Y."/>
            <person name="Jiang Y.T."/>
            <person name="Sun W.H."/>
            <person name="Chen J."/>
            <person name="Chen Y.Q."/>
            <person name="Ai Y."/>
            <person name="Zhai J.W."/>
            <person name="Wu S.S."/>
            <person name="Zhou Z."/>
            <person name="Hsiao Y.Y."/>
            <person name="Wu W.L."/>
            <person name="Chen Y.Y."/>
            <person name="Lin Y.F."/>
            <person name="Hsu J.L."/>
            <person name="Li C.Y."/>
            <person name="Wang Z.W."/>
            <person name="Zhao X."/>
            <person name="Zhong W.Y."/>
            <person name="Ma X.K."/>
            <person name="Ma L."/>
            <person name="Huang J."/>
            <person name="Chen G.Z."/>
            <person name="Huang M.Z."/>
            <person name="Huang L."/>
            <person name="Peng D.H."/>
            <person name="Luo Y.B."/>
            <person name="Zou S.Q."/>
            <person name="Chen S.P."/>
            <person name="Lan S."/>
            <person name="Tsai W.C."/>
            <person name="Van de Peer Y."/>
            <person name="Liu Z.J."/>
        </authorList>
    </citation>
    <scope>NUCLEOTIDE SEQUENCE [LARGE SCALE GENOMIC DNA]</scope>
    <source>
        <strain evidence="1">Lor287</strain>
    </source>
</reference>
<dbReference type="EMBL" id="JBBWWQ010000004">
    <property type="protein sequence ID" value="KAK8948480.1"/>
    <property type="molecule type" value="Genomic_DNA"/>
</dbReference>
<keyword evidence="1" id="KW-0378">Hydrolase</keyword>
<proteinExistence type="predicted"/>
<dbReference type="AlphaFoldDB" id="A0AAP0BQY0"/>
<protein>
    <submittedName>
        <fullName evidence="1">Ubiquitin carboxyl-terminal hydrolase 5</fullName>
    </submittedName>
</protein>
<sequence>MDCLAVAPVPEVTPEEERILIRDISAAAEAQTKEGDTFYLIASRESEEAMKN</sequence>
<keyword evidence="2" id="KW-1185">Reference proteome</keyword>